<dbReference type="HOGENOM" id="CLU_2629964_0_0_4"/>
<organism evidence="2 3">
    <name type="scientific">Achromobacter insuavis AXX-A</name>
    <dbReference type="NCBI Taxonomy" id="1003200"/>
    <lineage>
        <taxon>Bacteria</taxon>
        <taxon>Pseudomonadati</taxon>
        <taxon>Pseudomonadota</taxon>
        <taxon>Betaproteobacteria</taxon>
        <taxon>Burkholderiales</taxon>
        <taxon>Alcaligenaceae</taxon>
        <taxon>Achromobacter</taxon>
    </lineage>
</organism>
<evidence type="ECO:0000256" key="1">
    <source>
        <dbReference type="SAM" id="MobiDB-lite"/>
    </source>
</evidence>
<evidence type="ECO:0000313" key="2">
    <source>
        <dbReference type="EMBL" id="EGP48419.1"/>
    </source>
</evidence>
<evidence type="ECO:0000313" key="3">
    <source>
        <dbReference type="Proteomes" id="UP000004853"/>
    </source>
</evidence>
<comment type="caution">
    <text evidence="2">The sequence shown here is derived from an EMBL/GenBank/DDBJ whole genome shotgun (WGS) entry which is preliminary data.</text>
</comment>
<protein>
    <submittedName>
        <fullName evidence="2">Uncharacterized protein</fullName>
    </submittedName>
</protein>
<feature type="region of interest" description="Disordered" evidence="1">
    <location>
        <begin position="47"/>
        <end position="77"/>
    </location>
</feature>
<gene>
    <name evidence="2" type="ORF">AXXA_00530</name>
</gene>
<sequence length="77" mass="8265">MRALQRARPLDVQPIRAGLAGAAGAGGAAEQAIAVIAQRVARFLWPDHADRSRAGRKHPHRAVMRAEDGKKGRHAGR</sequence>
<dbReference type="AlphaFoldDB" id="F7STX4"/>
<dbReference type="EMBL" id="AFRQ01000007">
    <property type="protein sequence ID" value="EGP48419.1"/>
    <property type="molecule type" value="Genomic_DNA"/>
</dbReference>
<accession>F7STX4</accession>
<feature type="compositionally biased region" description="Basic residues" evidence="1">
    <location>
        <begin position="54"/>
        <end position="63"/>
    </location>
</feature>
<dbReference type="Proteomes" id="UP000004853">
    <property type="component" value="Unassembled WGS sequence"/>
</dbReference>
<reference evidence="2 3" key="1">
    <citation type="submission" date="2011-06" db="EMBL/GenBank/DDBJ databases">
        <authorList>
            <person name="Bador J."/>
            <person name="Amoureux L."/>
            <person name="Neuwirth C."/>
        </authorList>
    </citation>
    <scope>NUCLEOTIDE SEQUENCE [LARGE SCALE GENOMIC DNA]</scope>
    <source>
        <strain evidence="2 3">AXX-A</strain>
    </source>
</reference>
<proteinExistence type="predicted"/>
<name>F7STX4_9BURK</name>